<dbReference type="GO" id="GO:0016020">
    <property type="term" value="C:membrane"/>
    <property type="evidence" value="ECO:0007669"/>
    <property type="project" value="TreeGrafter"/>
</dbReference>
<dbReference type="AlphaFoldDB" id="J9G697"/>
<accession>J9G697</accession>
<dbReference type="SUPFAM" id="SSF50939">
    <property type="entry name" value="Sialidases"/>
    <property type="match status" value="1"/>
</dbReference>
<reference evidence="2" key="1">
    <citation type="journal article" date="2012" name="PLoS ONE">
        <title>Gene sets for utilization of primary and secondary nutrition supplies in the distal gut of endangered iberian lynx.</title>
        <authorList>
            <person name="Alcaide M."/>
            <person name="Messina E."/>
            <person name="Richter M."/>
            <person name="Bargiela R."/>
            <person name="Peplies J."/>
            <person name="Huws S.A."/>
            <person name="Newbold C.J."/>
            <person name="Golyshin P.N."/>
            <person name="Simon M.A."/>
            <person name="Lopez G."/>
            <person name="Yakimov M.M."/>
            <person name="Ferrer M."/>
        </authorList>
    </citation>
    <scope>NUCLEOTIDE SEQUENCE</scope>
</reference>
<dbReference type="EMBL" id="AMCI01004831">
    <property type="protein sequence ID" value="EJW97317.1"/>
    <property type="molecule type" value="Genomic_DNA"/>
</dbReference>
<dbReference type="InterPro" id="IPR036278">
    <property type="entry name" value="Sialidase_sf"/>
</dbReference>
<feature type="domain" description="Sialidase" evidence="1">
    <location>
        <begin position="212"/>
        <end position="469"/>
    </location>
</feature>
<dbReference type="CDD" id="cd15482">
    <property type="entry name" value="Sialidase_non-viral"/>
    <property type="match status" value="1"/>
</dbReference>
<dbReference type="PROSITE" id="PS51257">
    <property type="entry name" value="PROKAR_LIPOPROTEIN"/>
    <property type="match status" value="1"/>
</dbReference>
<dbReference type="GO" id="GO:0004308">
    <property type="term" value="F:exo-alpha-sialidase activity"/>
    <property type="evidence" value="ECO:0007669"/>
    <property type="project" value="InterPro"/>
</dbReference>
<dbReference type="GO" id="GO:0006689">
    <property type="term" value="P:ganglioside catabolic process"/>
    <property type="evidence" value="ECO:0007669"/>
    <property type="project" value="TreeGrafter"/>
</dbReference>
<evidence type="ECO:0000313" key="2">
    <source>
        <dbReference type="EMBL" id="EJW97317.1"/>
    </source>
</evidence>
<dbReference type="PANTHER" id="PTHR10628:SF30">
    <property type="entry name" value="EXO-ALPHA-SIALIDASE"/>
    <property type="match status" value="1"/>
</dbReference>
<organism evidence="2">
    <name type="scientific">gut metagenome</name>
    <dbReference type="NCBI Taxonomy" id="749906"/>
    <lineage>
        <taxon>unclassified sequences</taxon>
        <taxon>metagenomes</taxon>
        <taxon>organismal metagenomes</taxon>
    </lineage>
</organism>
<dbReference type="GO" id="GO:0005737">
    <property type="term" value="C:cytoplasm"/>
    <property type="evidence" value="ECO:0007669"/>
    <property type="project" value="TreeGrafter"/>
</dbReference>
<dbReference type="InterPro" id="IPR011040">
    <property type="entry name" value="Sialidase"/>
</dbReference>
<name>J9G697_9ZZZZ</name>
<sequence>MHLKLRTLTGFLSAFAACSMLQANPLTLPTIGNGMPHSYLTAEEEAEVQIFKANMTTGKFTSSNAGKTWHAVWTSNENSGLTLNSGLNNMTTEGDHIVGYVGSGGSCTYTITAPAGYNVTGFQFNAKNHNGKNDYSLTLEAKGKSLVTKATPQLFEVSGLKERMATFTIKGGNKGVTFGDFTITIERSNIAPEPSFDVFPTLTPQAIPYRIPAIAKAQNGDIIAVADYRHSRADIGMAHYGRIDLHARISKDNGKTWGKIFPIVEGKGSASPDFMNVGFGDPCIVADRESSKVLVISCAGNVSFPNGTRENHQNIACFYSEDNGQTWSKPVDIAESIYQQFDKGNHGPVRAMFIGSGKISQSETVKVGDYYRLYCAALVKDVAGTNTNFVLYSDDFGHNWKVLGGVDVSPIPNGGDEPKAEELPDGSILISSRSYGGRQYNIFSFSNSEKAEGKWGTMAFSGSSNNGVTAENNSCNGEVLLVPAKRISDNRQLYLLFQSLPFGSGRSNVGIYYKELERLAEISCPDSIAANWDGRHQASQLSSAYSTMCWQADSTIGFLLEESTHCMDGGGYTIVYKNYSIEQLTDSAYTYCGEVDRNAFVAAGIDAKMSNLVFAEGGYVGTLLPEGKTMVEEALQQYKAQPNKTHYEALNQTLANLPTVGIEVPRWYRLRNVGRQNASLYLNPVNNKYSVAQSNLNNADQYFTFSPTEKEGCFYIQNGNFQNTLGKLGNFETEPEVLPTTENAGIYQIVGHPNGQSEVVCTNKTGNNGGLHLAGDCKRLVPWTNNAPASLWYIEPIDEYTLNIPKEGYTTLNLPFSVELTEGLTAYTAGERTIIDGQECIYIEPVSEIDAQLPVIIEGEPGKYALKIHPKHSELQPVENNLLKGVLKKETINSKQLYLLNQGVWKQRTTTASTVAANTAYYEAESEQRQLPMTKIQGTPVGIEQIETNTVAPTQLFDLNGKKVNRPIPGIYVTAEGRKVWIKK</sequence>
<proteinExistence type="predicted"/>
<dbReference type="Pfam" id="PF13859">
    <property type="entry name" value="BNR_3"/>
    <property type="match status" value="1"/>
</dbReference>
<comment type="caution">
    <text evidence="2">The sequence shown here is derived from an EMBL/GenBank/DDBJ whole genome shotgun (WGS) entry which is preliminary data.</text>
</comment>
<protein>
    <submittedName>
        <fullName evidence="2">BNR/Asp-box repeat protein</fullName>
    </submittedName>
</protein>
<dbReference type="PANTHER" id="PTHR10628">
    <property type="entry name" value="SIALIDASE"/>
    <property type="match status" value="1"/>
</dbReference>
<dbReference type="InterPro" id="IPR026856">
    <property type="entry name" value="Sialidase_fam"/>
</dbReference>
<gene>
    <name evidence="2" type="ORF">EVA_14581</name>
</gene>
<evidence type="ECO:0000259" key="1">
    <source>
        <dbReference type="Pfam" id="PF13859"/>
    </source>
</evidence>
<dbReference type="Gene3D" id="2.120.10.10">
    <property type="match status" value="1"/>
</dbReference>
<dbReference type="GO" id="GO:0009313">
    <property type="term" value="P:oligosaccharide catabolic process"/>
    <property type="evidence" value="ECO:0007669"/>
    <property type="project" value="TreeGrafter"/>
</dbReference>